<dbReference type="Proteomes" id="UP000015347">
    <property type="component" value="Unassembled WGS sequence"/>
</dbReference>
<dbReference type="PANTHER" id="PTHR11804:SF5">
    <property type="entry name" value="OLIGOENDOPEPTIDASE F"/>
    <property type="match status" value="1"/>
</dbReference>
<gene>
    <name evidence="9" type="ORF">Salmuc_04532</name>
</gene>
<dbReference type="GO" id="GO:0046872">
    <property type="term" value="F:metal ion binding"/>
    <property type="evidence" value="ECO:0007669"/>
    <property type="project" value="UniProtKB-UniRule"/>
</dbReference>
<dbReference type="HOGENOM" id="CLU_021290_3_0_5"/>
<dbReference type="OrthoDB" id="9766487at2"/>
<evidence type="ECO:0000256" key="4">
    <source>
        <dbReference type="ARBA" id="ARBA00022833"/>
    </source>
</evidence>
<evidence type="ECO:0000259" key="8">
    <source>
        <dbReference type="Pfam" id="PF08439"/>
    </source>
</evidence>
<dbReference type="STRING" id="1123237.Salmuc_04532"/>
<keyword evidence="10" id="KW-1185">Reference proteome</keyword>
<protein>
    <submittedName>
        <fullName evidence="9">Oligoendopeptidase F</fullName>
    </submittedName>
</protein>
<accession>S9Q4H1</accession>
<evidence type="ECO:0000256" key="1">
    <source>
        <dbReference type="ARBA" id="ARBA00022670"/>
    </source>
</evidence>
<evidence type="ECO:0000259" key="7">
    <source>
        <dbReference type="Pfam" id="PF01432"/>
    </source>
</evidence>
<reference evidence="10" key="1">
    <citation type="journal article" date="2014" name="Stand. Genomic Sci.">
        <title>Genome sequence of the exopolysaccharide-producing Salipiger mucosus type strain (DSM 16094(T)), a moderately halophilic member of the Roseobacter clade.</title>
        <authorList>
            <person name="Riedel T."/>
            <person name="Spring S."/>
            <person name="Fiebig A."/>
            <person name="Petersen J."/>
            <person name="Kyrpides N.C."/>
            <person name="Goker M."/>
            <person name="Klenk H.P."/>
        </authorList>
    </citation>
    <scope>NUCLEOTIDE SEQUENCE [LARGE SCALE GENOMIC DNA]</scope>
    <source>
        <strain evidence="10">DSM 16094</strain>
    </source>
</reference>
<dbReference type="Pfam" id="PF08439">
    <property type="entry name" value="Peptidase_M3_N"/>
    <property type="match status" value="1"/>
</dbReference>
<dbReference type="InterPro" id="IPR011977">
    <property type="entry name" value="Pept_M3B_clade3"/>
</dbReference>
<dbReference type="eggNOG" id="COG1164">
    <property type="taxonomic scope" value="Bacteria"/>
</dbReference>
<keyword evidence="2 6" id="KW-0479">Metal-binding</keyword>
<organism evidence="9 10">
    <name type="scientific">Salipiger mucosus DSM 16094</name>
    <dbReference type="NCBI Taxonomy" id="1123237"/>
    <lineage>
        <taxon>Bacteria</taxon>
        <taxon>Pseudomonadati</taxon>
        <taxon>Pseudomonadota</taxon>
        <taxon>Alphaproteobacteria</taxon>
        <taxon>Rhodobacterales</taxon>
        <taxon>Roseobacteraceae</taxon>
        <taxon>Salipiger</taxon>
    </lineage>
</organism>
<dbReference type="GO" id="GO:0006508">
    <property type="term" value="P:proteolysis"/>
    <property type="evidence" value="ECO:0007669"/>
    <property type="project" value="UniProtKB-KW"/>
</dbReference>
<dbReference type="InterPro" id="IPR042088">
    <property type="entry name" value="OligoPept_F_C"/>
</dbReference>
<sequence length="609" mass="68941">MTDAFPRPRRLFDADASGGTRDLGDLPEWDLTDLYPAPDAPELKRDLDWLEEACARFAADYEGKLGDLDAAGFLEMVQRHEKIETVAGRIMSYAGLRYYQQTTDAGRAKHLSDLQEKITTYTTPLVFFTLELNRLDDGHLDGLFDADPDLARYKPAFDRIRAMKPYQLSDELEKFLHDMGVVGDAWMKLFDETISGLEFTVNDEVMGIETTLNHLTDTDRASREAAARELARVFAENIKTFSRVHNTQAKEKEVMDRWRGMPSAQTARHLANDVEPEVVETLRNAVVDAYPRLSHRYYELKRKWLGLDRMQVWDRNAPLPMSTDRVVDWAEARETVMNAYTEFDPRMAEIASPFFEKGWIDAAVTPGKAPGAFAHPTVTEVHPYVMLNYLGKPRDVMTLAHELGHGVHQVLAAGQGEMLSSTPLTLAETASVFGEMLTFRRMLAHARDDNERKVLLAGKVEDMINTVVRQIAFYDFECKLHEARRGGELTPDDINALWMSVQAESLGPAFDFMPGYECFWAYIPHFVHSPFYVYAYAFGDGLVNALYATYEASPEGFQDKYFEMLKAGGSKHHKALLAPFGLDATDPAFWQTGLGMIEGFIDELEAMED</sequence>
<dbReference type="GO" id="GO:0006518">
    <property type="term" value="P:peptide metabolic process"/>
    <property type="evidence" value="ECO:0007669"/>
    <property type="project" value="TreeGrafter"/>
</dbReference>
<dbReference type="RefSeq" id="WP_020043100.1">
    <property type="nucleotide sequence ID" value="NZ_KE557284.1"/>
</dbReference>
<evidence type="ECO:0000256" key="6">
    <source>
        <dbReference type="RuleBase" id="RU003435"/>
    </source>
</evidence>
<evidence type="ECO:0000256" key="2">
    <source>
        <dbReference type="ARBA" id="ARBA00022723"/>
    </source>
</evidence>
<keyword evidence="3 6" id="KW-0378">Hydrolase</keyword>
<dbReference type="CDD" id="cd09610">
    <property type="entry name" value="M3B_PepF"/>
    <property type="match status" value="1"/>
</dbReference>
<dbReference type="InterPro" id="IPR045090">
    <property type="entry name" value="Pept_M3A_M3B"/>
</dbReference>
<evidence type="ECO:0000313" key="9">
    <source>
        <dbReference type="EMBL" id="EPX76231.1"/>
    </source>
</evidence>
<feature type="domain" description="Oligopeptidase F N-terminal" evidence="8">
    <location>
        <begin position="131"/>
        <end position="199"/>
    </location>
</feature>
<name>S9Q4H1_9RHOB</name>
<dbReference type="EMBL" id="APVH01000058">
    <property type="protein sequence ID" value="EPX76231.1"/>
    <property type="molecule type" value="Genomic_DNA"/>
</dbReference>
<dbReference type="NCBIfam" id="TIGR02290">
    <property type="entry name" value="M3_fam_3"/>
    <property type="match status" value="1"/>
</dbReference>
<dbReference type="GO" id="GO:0004222">
    <property type="term" value="F:metalloendopeptidase activity"/>
    <property type="evidence" value="ECO:0007669"/>
    <property type="project" value="InterPro"/>
</dbReference>
<evidence type="ECO:0000256" key="5">
    <source>
        <dbReference type="ARBA" id="ARBA00023049"/>
    </source>
</evidence>
<keyword evidence="4 6" id="KW-0862">Zinc</keyword>
<evidence type="ECO:0000256" key="3">
    <source>
        <dbReference type="ARBA" id="ARBA00022801"/>
    </source>
</evidence>
<comment type="similarity">
    <text evidence="6">Belongs to the peptidase M3 family.</text>
</comment>
<keyword evidence="5 6" id="KW-0482">Metalloprotease</keyword>
<dbReference type="InterPro" id="IPR013647">
    <property type="entry name" value="OligopepF_N_dom"/>
</dbReference>
<dbReference type="Gene3D" id="1.10.1370.20">
    <property type="entry name" value="Oligoendopeptidase f, C-terminal domain"/>
    <property type="match status" value="1"/>
</dbReference>
<dbReference type="Pfam" id="PF01432">
    <property type="entry name" value="Peptidase_M3"/>
    <property type="match status" value="1"/>
</dbReference>
<dbReference type="PANTHER" id="PTHR11804">
    <property type="entry name" value="PROTEASE M3 THIMET OLIGOPEPTIDASE-RELATED"/>
    <property type="match status" value="1"/>
</dbReference>
<keyword evidence="1 6" id="KW-0645">Protease</keyword>
<dbReference type="Gene3D" id="1.20.140.70">
    <property type="entry name" value="Oligopeptidase f, N-terminal domain"/>
    <property type="match status" value="1"/>
</dbReference>
<feature type="domain" description="Peptidase M3A/M3B catalytic" evidence="7">
    <location>
        <begin position="216"/>
        <end position="595"/>
    </location>
</feature>
<dbReference type="InterPro" id="IPR001567">
    <property type="entry name" value="Pept_M3A_M3B_dom"/>
</dbReference>
<comment type="caution">
    <text evidence="9">The sequence shown here is derived from an EMBL/GenBank/DDBJ whole genome shotgun (WGS) entry which is preliminary data.</text>
</comment>
<dbReference type="SUPFAM" id="SSF55486">
    <property type="entry name" value="Metalloproteases ('zincins'), catalytic domain"/>
    <property type="match status" value="1"/>
</dbReference>
<proteinExistence type="inferred from homology"/>
<evidence type="ECO:0000313" key="10">
    <source>
        <dbReference type="Proteomes" id="UP000015347"/>
    </source>
</evidence>
<dbReference type="AlphaFoldDB" id="S9Q4H1"/>
<comment type="cofactor">
    <cofactor evidence="6">
        <name>Zn(2+)</name>
        <dbReference type="ChEBI" id="CHEBI:29105"/>
    </cofactor>
    <text evidence="6">Binds 1 zinc ion.</text>
</comment>